<dbReference type="AlphaFoldDB" id="U2WUM3"/>
<keyword evidence="2" id="KW-0547">Nucleotide-binding</keyword>
<proteinExistence type="predicted"/>
<protein>
    <submittedName>
        <fullName evidence="5">ABC transporter</fullName>
    </submittedName>
</protein>
<name>U2WUM3_GEOKU</name>
<comment type="caution">
    <text evidence="5">The sequence shown here is derived from an EMBL/GenBank/DDBJ whole genome shotgun (WGS) entry which is preliminary data.</text>
</comment>
<evidence type="ECO:0000259" key="4">
    <source>
        <dbReference type="PROSITE" id="PS50893"/>
    </source>
</evidence>
<organism evidence="5 6">
    <name type="scientific">Geobacillus kaustophilus GBlys</name>
    <dbReference type="NCBI Taxonomy" id="1337888"/>
    <lineage>
        <taxon>Bacteria</taxon>
        <taxon>Bacillati</taxon>
        <taxon>Bacillota</taxon>
        <taxon>Bacilli</taxon>
        <taxon>Bacillales</taxon>
        <taxon>Anoxybacillaceae</taxon>
        <taxon>Geobacillus</taxon>
        <taxon>Geobacillus thermoleovorans group</taxon>
    </lineage>
</organism>
<dbReference type="PANTHER" id="PTHR42939:SF1">
    <property type="entry name" value="ABC TRANSPORTER ATP-BINDING PROTEIN ALBC-RELATED"/>
    <property type="match status" value="1"/>
</dbReference>
<dbReference type="InterPro" id="IPR003439">
    <property type="entry name" value="ABC_transporter-like_ATP-bd"/>
</dbReference>
<evidence type="ECO:0000313" key="6">
    <source>
        <dbReference type="Proteomes" id="UP000016424"/>
    </source>
</evidence>
<dbReference type="GO" id="GO:0016887">
    <property type="term" value="F:ATP hydrolysis activity"/>
    <property type="evidence" value="ECO:0007669"/>
    <property type="project" value="InterPro"/>
</dbReference>
<dbReference type="GO" id="GO:0005524">
    <property type="term" value="F:ATP binding"/>
    <property type="evidence" value="ECO:0007669"/>
    <property type="project" value="UniProtKB-KW"/>
</dbReference>
<dbReference type="SMART" id="SM00382">
    <property type="entry name" value="AAA"/>
    <property type="match status" value="1"/>
</dbReference>
<dbReference type="Gene3D" id="3.40.50.300">
    <property type="entry name" value="P-loop containing nucleotide triphosphate hydrolases"/>
    <property type="match status" value="1"/>
</dbReference>
<evidence type="ECO:0000256" key="2">
    <source>
        <dbReference type="ARBA" id="ARBA00022741"/>
    </source>
</evidence>
<dbReference type="InterPro" id="IPR051782">
    <property type="entry name" value="ABC_Transporter_VariousFunc"/>
</dbReference>
<dbReference type="InterPro" id="IPR003593">
    <property type="entry name" value="AAA+_ATPase"/>
</dbReference>
<accession>U2WUM3</accession>
<sequence>MKQEKGKEQMEPLFSLQNLTYRYDGGATIFQQFSFSIFPGETVLLTGPNGVGKTTLLHIISGLLDKGELHYQAFYKGNPIQLSDMRAHLSYATSETVMFSKLTGYENIECFRLLWKLDRQYVHKAEELCRLLEMEEMLALPVDQYSLGTRQKLHIAISLARPVELYLMDEPFNSLDMASRDRLAEWIQRDRQAAYLIASHVHQERFLDSRIVSLARPSGGNETEK</sequence>
<keyword evidence="1" id="KW-0813">Transport</keyword>
<evidence type="ECO:0000256" key="1">
    <source>
        <dbReference type="ARBA" id="ARBA00022448"/>
    </source>
</evidence>
<feature type="domain" description="ABC transporter" evidence="4">
    <location>
        <begin position="14"/>
        <end position="223"/>
    </location>
</feature>
<dbReference type="EMBL" id="BASG01000030">
    <property type="protein sequence ID" value="GAD14471.1"/>
    <property type="molecule type" value="Genomic_DNA"/>
</dbReference>
<dbReference type="Pfam" id="PF00005">
    <property type="entry name" value="ABC_tran"/>
    <property type="match status" value="1"/>
</dbReference>
<reference evidence="6" key="1">
    <citation type="journal article" date="2013" name="Genome">
        <title>Draft Genome Sequence of Geobacillus kaustophilus GBlys, a Lysogenic Strain with Bacteriophage phiOH2.</title>
        <authorList>
            <person name="Doi K."/>
            <person name="Mori K."/>
            <person name="Martono H."/>
            <person name="Nagayoshi Y."/>
            <person name="Fujino Y."/>
            <person name="Tashiro K."/>
            <person name="Kuhara S."/>
            <person name="Ohshima T."/>
        </authorList>
    </citation>
    <scope>NUCLEOTIDE SEQUENCE [LARGE SCALE GENOMIC DNA]</scope>
    <source>
        <strain evidence="6">GBlys</strain>
    </source>
</reference>
<dbReference type="InterPro" id="IPR027417">
    <property type="entry name" value="P-loop_NTPase"/>
</dbReference>
<dbReference type="PANTHER" id="PTHR42939">
    <property type="entry name" value="ABC TRANSPORTER ATP-BINDING PROTEIN ALBC-RELATED"/>
    <property type="match status" value="1"/>
</dbReference>
<keyword evidence="3" id="KW-0067">ATP-binding</keyword>
<evidence type="ECO:0000313" key="5">
    <source>
        <dbReference type="EMBL" id="GAD14471.1"/>
    </source>
</evidence>
<dbReference type="Proteomes" id="UP000016424">
    <property type="component" value="Unassembled WGS sequence"/>
</dbReference>
<dbReference type="SUPFAM" id="SSF52540">
    <property type="entry name" value="P-loop containing nucleoside triphosphate hydrolases"/>
    <property type="match status" value="1"/>
</dbReference>
<evidence type="ECO:0000256" key="3">
    <source>
        <dbReference type="ARBA" id="ARBA00022840"/>
    </source>
</evidence>
<gene>
    <name evidence="5" type="ORF">GBL_2688</name>
</gene>
<dbReference type="PROSITE" id="PS50893">
    <property type="entry name" value="ABC_TRANSPORTER_2"/>
    <property type="match status" value="1"/>
</dbReference>